<accession>A0A0A9GJS8</accession>
<protein>
    <submittedName>
        <fullName evidence="1">Uncharacterized protein</fullName>
    </submittedName>
</protein>
<reference evidence="1" key="1">
    <citation type="submission" date="2014-09" db="EMBL/GenBank/DDBJ databases">
        <authorList>
            <person name="Magalhaes I.L.F."/>
            <person name="Oliveira U."/>
            <person name="Santos F.R."/>
            <person name="Vidigal T.H.D.A."/>
            <person name="Brescovit A.D."/>
            <person name="Santos A.J."/>
        </authorList>
    </citation>
    <scope>NUCLEOTIDE SEQUENCE</scope>
    <source>
        <tissue evidence="1">Shoot tissue taken approximately 20 cm above the soil surface</tissue>
    </source>
</reference>
<dbReference type="EMBL" id="GBRH01174257">
    <property type="protein sequence ID" value="JAE23639.1"/>
    <property type="molecule type" value="Transcribed_RNA"/>
</dbReference>
<evidence type="ECO:0000313" key="1">
    <source>
        <dbReference type="EMBL" id="JAE23639.1"/>
    </source>
</evidence>
<dbReference type="PROSITE" id="PS51257">
    <property type="entry name" value="PROKAR_LIPOPROTEIN"/>
    <property type="match status" value="1"/>
</dbReference>
<organism evidence="1">
    <name type="scientific">Arundo donax</name>
    <name type="common">Giant reed</name>
    <name type="synonym">Donax arundinaceus</name>
    <dbReference type="NCBI Taxonomy" id="35708"/>
    <lineage>
        <taxon>Eukaryota</taxon>
        <taxon>Viridiplantae</taxon>
        <taxon>Streptophyta</taxon>
        <taxon>Embryophyta</taxon>
        <taxon>Tracheophyta</taxon>
        <taxon>Spermatophyta</taxon>
        <taxon>Magnoliopsida</taxon>
        <taxon>Liliopsida</taxon>
        <taxon>Poales</taxon>
        <taxon>Poaceae</taxon>
        <taxon>PACMAD clade</taxon>
        <taxon>Arundinoideae</taxon>
        <taxon>Arundineae</taxon>
        <taxon>Arundo</taxon>
    </lineage>
</organism>
<sequence length="26" mass="2888">MDKKGSWATGQVSLAMYVSISCSFQY</sequence>
<name>A0A0A9GJS8_ARUDO</name>
<reference evidence="1" key="2">
    <citation type="journal article" date="2015" name="Data Brief">
        <title>Shoot transcriptome of the giant reed, Arundo donax.</title>
        <authorList>
            <person name="Barrero R.A."/>
            <person name="Guerrero F.D."/>
            <person name="Moolhuijzen P."/>
            <person name="Goolsby J.A."/>
            <person name="Tidwell J."/>
            <person name="Bellgard S.E."/>
            <person name="Bellgard M.I."/>
        </authorList>
    </citation>
    <scope>NUCLEOTIDE SEQUENCE</scope>
    <source>
        <tissue evidence="1">Shoot tissue taken approximately 20 cm above the soil surface</tissue>
    </source>
</reference>
<proteinExistence type="predicted"/>
<dbReference type="AlphaFoldDB" id="A0A0A9GJS8"/>